<comment type="catalytic activity">
    <reaction evidence="1">
        <text>a ubiquinone + NADH + 5 H(+)(in) = a ubiquinol + NAD(+) + 4 H(+)(out)</text>
        <dbReference type="Rhea" id="RHEA:29091"/>
        <dbReference type="Rhea" id="RHEA-COMP:9565"/>
        <dbReference type="Rhea" id="RHEA-COMP:9566"/>
        <dbReference type="ChEBI" id="CHEBI:15378"/>
        <dbReference type="ChEBI" id="CHEBI:16389"/>
        <dbReference type="ChEBI" id="CHEBI:17976"/>
        <dbReference type="ChEBI" id="CHEBI:57540"/>
        <dbReference type="ChEBI" id="CHEBI:57945"/>
        <dbReference type="EC" id="7.1.1.2"/>
    </reaction>
</comment>
<protein>
    <recommendedName>
        <fullName evidence="1">NADH-ubiquinone oxidoreductase chain 6</fullName>
        <ecNumber evidence="1">7.1.1.2</ecNumber>
    </recommendedName>
</protein>
<comment type="function">
    <text evidence="1">Core subunit of the mitochondrial membrane respiratory chain NADH dehydrogenase (Complex I) which catalyzes electron transfer from NADH through the respiratory chain, using ubiquinone as an electron acceptor. Essential for the catalytic activity and assembly of complex I.</text>
</comment>
<dbReference type="STRING" id="1109443.G4U3G1"/>
<keyword evidence="1" id="KW-0520">NAD</keyword>
<keyword evidence="1" id="KW-0813">Transport</keyword>
<gene>
    <name evidence="2" type="ORF">PIIN_mito_NAD6</name>
</gene>
<geneLocation type="mitochondrion" evidence="2"/>
<reference evidence="2 3" key="1">
    <citation type="journal article" date="2011" name="PLoS Pathog.">
        <title>Endophytic Life Strategies Decoded by Genome and Transcriptome Analyses of the Mutualistic Root Symbiont Piriformospora indica.</title>
        <authorList>
            <person name="Zuccaro A."/>
            <person name="Lahrmann U."/>
            <person name="Guldener U."/>
            <person name="Langen G."/>
            <person name="Pfiffi S."/>
            <person name="Biedenkopf D."/>
            <person name="Wong P."/>
            <person name="Samans B."/>
            <person name="Grimm C."/>
            <person name="Basiewicz M."/>
            <person name="Murat C."/>
            <person name="Martin F."/>
            <person name="Kogel K.H."/>
        </authorList>
    </citation>
    <scope>NUCLEOTIDE SEQUENCE [LARGE SCALE GENOMIC DNA]</scope>
    <source>
        <strain evidence="2 3">DSM 11827</strain>
    </source>
</reference>
<dbReference type="GO" id="GO:0031966">
    <property type="term" value="C:mitochondrial membrane"/>
    <property type="evidence" value="ECO:0007669"/>
    <property type="project" value="UniProtKB-SubCell"/>
</dbReference>
<keyword evidence="1 2" id="KW-0496">Mitochondrion</keyword>
<dbReference type="InParanoid" id="G4U3G1"/>
<evidence type="ECO:0000313" key="2">
    <source>
        <dbReference type="EMBL" id="CCA78117.1"/>
    </source>
</evidence>
<evidence type="ECO:0000256" key="1">
    <source>
        <dbReference type="RuleBase" id="RU004430"/>
    </source>
</evidence>
<dbReference type="InterPro" id="IPR001457">
    <property type="entry name" value="NADH_UbQ/plastoQ_OxRdtase_su6"/>
</dbReference>
<keyword evidence="1" id="KW-1133">Transmembrane helix</keyword>
<evidence type="ECO:0000313" key="3">
    <source>
        <dbReference type="Proteomes" id="UP000007148"/>
    </source>
</evidence>
<feature type="transmembrane region" description="Helical" evidence="1">
    <location>
        <begin position="230"/>
        <end position="254"/>
    </location>
</feature>
<name>G4U3G1_SERID</name>
<sequence>MNTINSLNIVLEIITIISVIAALATITSTNPIIAIIFLITLFLNIAVYLILSGLNFIGLSYLLVYIGAITVLVLFIVMMIAPDLSNTVETGTNYSKLLPSAAIIACLALSLFSIVVPSFVVDLSHFELYDLVIKSFSNIINSIWGVNSFSNSTLIGFINKNNIYDLSNLPSYLDLWVPTDELLSLTNKYNSLPSLAGSAMGNGESIIQNTTPSALLYNNLQIQSVGSSIYGSYSIILILSSFLLLIALVTPIILTRNNQESRS</sequence>
<dbReference type="Gene3D" id="1.20.120.1200">
    <property type="entry name" value="NADH-ubiquinone/plastoquinone oxidoreductase chain 6, subunit NuoJ"/>
    <property type="match status" value="1"/>
</dbReference>
<dbReference type="OrthoDB" id="10050457at2759"/>
<keyword evidence="1" id="KW-0472">Membrane</keyword>
<feature type="transmembrane region" description="Helical" evidence="1">
    <location>
        <begin position="32"/>
        <end position="51"/>
    </location>
</feature>
<comment type="subcellular location">
    <subcellularLocation>
        <location evidence="1">Mitochondrion membrane</location>
        <topology evidence="1">Multi-pass membrane protein</topology>
    </subcellularLocation>
</comment>
<dbReference type="Pfam" id="PF00499">
    <property type="entry name" value="Oxidored_q3"/>
    <property type="match status" value="1"/>
</dbReference>
<keyword evidence="1" id="KW-1278">Translocase</keyword>
<proteinExistence type="inferred from homology"/>
<organism evidence="3">
    <name type="scientific">Serendipita indica (strain DSM 11827)</name>
    <name type="common">Root endophyte fungus</name>
    <name type="synonym">Piriformospora indica</name>
    <dbReference type="NCBI Taxonomy" id="1109443"/>
    <lineage>
        <taxon>Eukaryota</taxon>
        <taxon>Fungi</taxon>
        <taxon>Dikarya</taxon>
        <taxon>Basidiomycota</taxon>
        <taxon>Agaricomycotina</taxon>
        <taxon>Agaricomycetes</taxon>
        <taxon>Sebacinales</taxon>
        <taxon>Serendipitaceae</taxon>
        <taxon>Serendipita</taxon>
    </lineage>
</organism>
<dbReference type="EC" id="7.1.1.2" evidence="1"/>
<keyword evidence="1" id="KW-0679">Respiratory chain</keyword>
<dbReference type="PANTHER" id="PTHR33269">
    <property type="entry name" value="NADH-UBIQUINONE OXIDOREDUCTASE CHAIN 6"/>
    <property type="match status" value="1"/>
</dbReference>
<feature type="transmembrane region" description="Helical" evidence="1">
    <location>
        <begin position="7"/>
        <end position="26"/>
    </location>
</feature>
<comment type="similarity">
    <text evidence="1">Belongs to the complex I subunit 6 family.</text>
</comment>
<dbReference type="PANTHER" id="PTHR33269:SF17">
    <property type="entry name" value="NADH-UBIQUINONE OXIDOREDUCTASE CHAIN 6"/>
    <property type="match status" value="1"/>
</dbReference>
<feature type="transmembrane region" description="Helical" evidence="1">
    <location>
        <begin position="58"/>
        <end position="81"/>
    </location>
</feature>
<keyword evidence="1" id="KW-0249">Electron transport</keyword>
<dbReference type="AlphaFoldDB" id="G4U3G1"/>
<dbReference type="eggNOG" id="ENOG502S14H">
    <property type="taxonomic scope" value="Eukaryota"/>
</dbReference>
<keyword evidence="1 2" id="KW-0830">Ubiquinone</keyword>
<feature type="transmembrane region" description="Helical" evidence="1">
    <location>
        <begin position="101"/>
        <end position="121"/>
    </location>
</feature>
<dbReference type="InterPro" id="IPR042106">
    <property type="entry name" value="Nuo/plastoQ_OxRdtase_6_NuoJ"/>
</dbReference>
<accession>G4U3G1</accession>
<dbReference type="Proteomes" id="UP000007148">
    <property type="component" value="Mitochondrion MT"/>
</dbReference>
<dbReference type="EMBL" id="FQ859090">
    <property type="protein sequence ID" value="CCA78117.1"/>
    <property type="molecule type" value="Genomic_DNA"/>
</dbReference>
<keyword evidence="3" id="KW-1185">Reference proteome</keyword>
<keyword evidence="1" id="KW-0812">Transmembrane</keyword>
<dbReference type="GO" id="GO:0008137">
    <property type="term" value="F:NADH dehydrogenase (ubiquinone) activity"/>
    <property type="evidence" value="ECO:0007669"/>
    <property type="project" value="UniProtKB-UniRule"/>
</dbReference>